<evidence type="ECO:0000256" key="1">
    <source>
        <dbReference type="SAM" id="Coils"/>
    </source>
</evidence>
<dbReference type="InterPro" id="IPR052607">
    <property type="entry name" value="CEP104-like"/>
</dbReference>
<keyword evidence="1" id="KW-0175">Coiled coil</keyword>
<dbReference type="PANTHER" id="PTHR13371:SF0">
    <property type="entry name" value="CENTROSOMAL PROTEIN OF 104 KDA"/>
    <property type="match status" value="1"/>
</dbReference>
<feature type="domain" description="Centrosomal protein CEP104 N-terminal" evidence="2">
    <location>
        <begin position="37"/>
        <end position="157"/>
    </location>
</feature>
<name>A0ABR1C9P9_NECAM</name>
<comment type="caution">
    <text evidence="3">The sequence shown here is derived from an EMBL/GenBank/DDBJ whole genome shotgun (WGS) entry which is preliminary data.</text>
</comment>
<dbReference type="Pfam" id="PF21038">
    <property type="entry name" value="CEP104_N"/>
    <property type="match status" value="1"/>
</dbReference>
<accession>A0ABR1C9P9</accession>
<evidence type="ECO:0000313" key="4">
    <source>
        <dbReference type="Proteomes" id="UP001303046"/>
    </source>
</evidence>
<feature type="coiled-coil region" evidence="1">
    <location>
        <begin position="227"/>
        <end position="276"/>
    </location>
</feature>
<organism evidence="3 4">
    <name type="scientific">Necator americanus</name>
    <name type="common">Human hookworm</name>
    <dbReference type="NCBI Taxonomy" id="51031"/>
    <lineage>
        <taxon>Eukaryota</taxon>
        <taxon>Metazoa</taxon>
        <taxon>Ecdysozoa</taxon>
        <taxon>Nematoda</taxon>
        <taxon>Chromadorea</taxon>
        <taxon>Rhabditida</taxon>
        <taxon>Rhabditina</taxon>
        <taxon>Rhabditomorpha</taxon>
        <taxon>Strongyloidea</taxon>
        <taxon>Ancylostomatidae</taxon>
        <taxon>Bunostominae</taxon>
        <taxon>Necator</taxon>
    </lineage>
</organism>
<evidence type="ECO:0000259" key="2">
    <source>
        <dbReference type="Pfam" id="PF21038"/>
    </source>
</evidence>
<dbReference type="Proteomes" id="UP001303046">
    <property type="component" value="Unassembled WGS sequence"/>
</dbReference>
<dbReference type="PANTHER" id="PTHR13371">
    <property type="entry name" value="GLYCINE-, GLUTAMATE-, THIENYLCYCLOHEXYLPIPERIDINE-BINDING PROTEIN"/>
    <property type="match status" value="1"/>
</dbReference>
<keyword evidence="4" id="KW-1185">Reference proteome</keyword>
<gene>
    <name evidence="3" type="primary">Necator_chrII.g6199</name>
    <name evidence="3" type="ORF">RB195_018406</name>
</gene>
<reference evidence="3 4" key="1">
    <citation type="submission" date="2023-08" db="EMBL/GenBank/DDBJ databases">
        <title>A Necator americanus chromosomal reference genome.</title>
        <authorList>
            <person name="Ilik V."/>
            <person name="Petrzelkova K.J."/>
            <person name="Pardy F."/>
            <person name="Fuh T."/>
            <person name="Niatou-Singa F.S."/>
            <person name="Gouil Q."/>
            <person name="Baker L."/>
            <person name="Ritchie M.E."/>
            <person name="Jex A.R."/>
            <person name="Gazzola D."/>
            <person name="Li H."/>
            <person name="Toshio Fujiwara R."/>
            <person name="Zhan B."/>
            <person name="Aroian R.V."/>
            <person name="Pafco B."/>
            <person name="Schwarz E.M."/>
        </authorList>
    </citation>
    <scope>NUCLEOTIDE SEQUENCE [LARGE SCALE GENOMIC DNA]</scope>
    <source>
        <strain evidence="3 4">Aroian</strain>
        <tissue evidence="3">Whole animal</tissue>
    </source>
</reference>
<protein>
    <recommendedName>
        <fullName evidence="2">Centrosomal protein CEP104 N-terminal domain-containing protein</fullName>
    </recommendedName>
</protein>
<proteinExistence type="predicted"/>
<dbReference type="EMBL" id="JAVFWL010000002">
    <property type="protein sequence ID" value="KAK6735204.1"/>
    <property type="molecule type" value="Genomic_DNA"/>
</dbReference>
<dbReference type="InterPro" id="IPR048739">
    <property type="entry name" value="CEP104_N"/>
</dbReference>
<sequence>MTTLQGMAKEHGGLEEIEWKCLVLGDHQPQEFSGGKWVSSSNEEYPIDIVLGLKRTANIYKVVIEVDELFTPSKIEVCLGTGDDTLERNYKNARLAAFSEPVKMEFDGKMRISSRMEAKNAFMNSAGQYIWIIVYEPEDLHVNPRRKVCIKKMAILGYPLPNDELAALNNKFKISGDNTSAASRTSSTSSVQYQNPELGRYSYNGDGMYFGSSGLGGDPLTTIRLVKKVLKNKMEKVNQENREVEGTVCLRATQRLSEYEKMLEELSQKRSNALVHNETQQAERIMMAMVDCRDTVLRAVHIDLLLGREEVGKSVFGKQSS</sequence>
<evidence type="ECO:0000313" key="3">
    <source>
        <dbReference type="EMBL" id="KAK6735204.1"/>
    </source>
</evidence>